<dbReference type="InterPro" id="IPR016171">
    <property type="entry name" value="Vanillyl_alc_oxidase_C-sub2"/>
</dbReference>
<evidence type="ECO:0000256" key="4">
    <source>
        <dbReference type="ARBA" id="ARBA00033418"/>
    </source>
</evidence>
<sequence length="479" mass="54196">MASARPHELDDARLAALLAPITLSASSPRRRFENWGKTHRCTPARVFVPTTDFECELVLELARRHRTTVRAAGAGHSPSDLACTTGYLIRTDNLNRLLEVNVEKQYVVVQSGMSLTALHEHLATHGLAMSNLGSISEQSIAGVVTTATHGTGIDFKVIPSYVLSFTLLLANGSKVRCSRTDLPDLFLATLCGLGATGFVLSVQLQVEPAFCLREVQQIKTIPEVIENLDALAHASEHVRFWWFPSTNKMVVSSFDRTYESPNPISESLFHGFVSFHLVQLLLFLGRYVSSITPWAGRAALWFGRNRSLNIDVSHRIFNADCKYLQYTTEWAIPYEQARPCIEELRFWLAAEHGKAGGLRPHFPIEIRFSDSDDIPLSPSYGRKTCWIGIVQFKPYGFPTAYRDLFQKFENIMSRHHGRPHWAKAHGLGPDRLELLYPLFHDFVDLLRTVDPNGTFRNEYVRRHIFGEDISQRTFKDRQS</sequence>
<dbReference type="UniPathway" id="UPA00771">
    <property type="reaction ID" value="UER00766"/>
</dbReference>
<evidence type="ECO:0000256" key="1">
    <source>
        <dbReference type="ARBA" id="ARBA00005083"/>
    </source>
</evidence>
<dbReference type="Pfam" id="PF01565">
    <property type="entry name" value="FAD_binding_4"/>
    <property type="match status" value="1"/>
</dbReference>
<dbReference type="InterPro" id="IPR016166">
    <property type="entry name" value="FAD-bd_PCMH"/>
</dbReference>
<evidence type="ECO:0000313" key="7">
    <source>
        <dbReference type="Proteomes" id="UP000076722"/>
    </source>
</evidence>
<protein>
    <recommendedName>
        <fullName evidence="2">D-arabinono-1,4-lactone oxidase</fullName>
        <ecNumber evidence="2">1.1.3.37</ecNumber>
    </recommendedName>
    <alternativeName>
        <fullName evidence="4">L-galactono-gamma-lactone oxidase</fullName>
    </alternativeName>
</protein>
<dbReference type="AlphaFoldDB" id="A0A164WU76"/>
<dbReference type="Pfam" id="PF04030">
    <property type="entry name" value="ALO"/>
    <property type="match status" value="1"/>
</dbReference>
<dbReference type="InterPro" id="IPR016167">
    <property type="entry name" value="FAD-bd_PCMH_sub1"/>
</dbReference>
<dbReference type="Gene3D" id="1.10.45.10">
    <property type="entry name" value="Vanillyl-alcohol Oxidase, Chain A, domain 4"/>
    <property type="match status" value="1"/>
</dbReference>
<dbReference type="PANTHER" id="PTHR43762:SF1">
    <property type="entry name" value="D-ARABINONO-1,4-LACTONE OXIDASE"/>
    <property type="match status" value="1"/>
</dbReference>
<dbReference type="Proteomes" id="UP000076722">
    <property type="component" value="Unassembled WGS sequence"/>
</dbReference>
<evidence type="ECO:0000259" key="5">
    <source>
        <dbReference type="PROSITE" id="PS51387"/>
    </source>
</evidence>
<dbReference type="InterPro" id="IPR036318">
    <property type="entry name" value="FAD-bd_PCMH-like_sf"/>
</dbReference>
<dbReference type="Gene3D" id="3.30.465.10">
    <property type="match status" value="1"/>
</dbReference>
<dbReference type="InterPro" id="IPR016169">
    <property type="entry name" value="FAD-bd_PCMH_sub2"/>
</dbReference>
<reference evidence="6 7" key="1">
    <citation type="journal article" date="2016" name="Mol. Biol. Evol.">
        <title>Comparative Genomics of Early-Diverging Mushroom-Forming Fungi Provides Insights into the Origins of Lignocellulose Decay Capabilities.</title>
        <authorList>
            <person name="Nagy L.G."/>
            <person name="Riley R."/>
            <person name="Tritt A."/>
            <person name="Adam C."/>
            <person name="Daum C."/>
            <person name="Floudas D."/>
            <person name="Sun H."/>
            <person name="Yadav J.S."/>
            <person name="Pangilinan J."/>
            <person name="Larsson K.H."/>
            <person name="Matsuura K."/>
            <person name="Barry K."/>
            <person name="Labutti K."/>
            <person name="Kuo R."/>
            <person name="Ohm R.A."/>
            <person name="Bhattacharya S.S."/>
            <person name="Shirouzu T."/>
            <person name="Yoshinaga Y."/>
            <person name="Martin F.M."/>
            <person name="Grigoriev I.V."/>
            <person name="Hibbett D.S."/>
        </authorList>
    </citation>
    <scope>NUCLEOTIDE SEQUENCE [LARGE SCALE GENOMIC DNA]</scope>
    <source>
        <strain evidence="6 7">HHB9708</strain>
    </source>
</reference>
<dbReference type="PANTHER" id="PTHR43762">
    <property type="entry name" value="L-GULONOLACTONE OXIDASE"/>
    <property type="match status" value="1"/>
</dbReference>
<dbReference type="PIRSF" id="PIRSF000136">
    <property type="entry name" value="LGO_GLO"/>
    <property type="match status" value="1"/>
</dbReference>
<dbReference type="EC" id="1.1.3.37" evidence="2"/>
<dbReference type="InterPro" id="IPR007173">
    <property type="entry name" value="ALO_C"/>
</dbReference>
<accession>A0A164WU76</accession>
<dbReference type="EMBL" id="KV419401">
    <property type="protein sequence ID" value="KZS95365.1"/>
    <property type="molecule type" value="Genomic_DNA"/>
</dbReference>
<evidence type="ECO:0000256" key="2">
    <source>
        <dbReference type="ARBA" id="ARBA00013136"/>
    </source>
</evidence>
<dbReference type="Gene3D" id="3.30.43.10">
    <property type="entry name" value="Uridine Diphospho-n-acetylenolpyruvylglucosamine Reductase, domain 2"/>
    <property type="match status" value="1"/>
</dbReference>
<dbReference type="InterPro" id="IPR006094">
    <property type="entry name" value="Oxid_FAD_bind_N"/>
</dbReference>
<dbReference type="SUPFAM" id="SSF56176">
    <property type="entry name" value="FAD-binding/transporter-associated domain-like"/>
    <property type="match status" value="1"/>
</dbReference>
<dbReference type="GO" id="GO:0003885">
    <property type="term" value="F:D-arabinono-1,4-lactone oxidase activity"/>
    <property type="evidence" value="ECO:0007669"/>
    <property type="project" value="UniProtKB-EC"/>
</dbReference>
<dbReference type="GO" id="GO:0005739">
    <property type="term" value="C:mitochondrion"/>
    <property type="evidence" value="ECO:0007669"/>
    <property type="project" value="TreeGrafter"/>
</dbReference>
<evidence type="ECO:0000313" key="6">
    <source>
        <dbReference type="EMBL" id="KZS95365.1"/>
    </source>
</evidence>
<dbReference type="OrthoDB" id="610608at2759"/>
<evidence type="ECO:0000256" key="3">
    <source>
        <dbReference type="ARBA" id="ARBA00023002"/>
    </source>
</evidence>
<dbReference type="InterPro" id="IPR010031">
    <property type="entry name" value="FAD_lactone_oxidase-like"/>
</dbReference>
<proteinExistence type="predicted"/>
<dbReference type="GO" id="GO:0016020">
    <property type="term" value="C:membrane"/>
    <property type="evidence" value="ECO:0007669"/>
    <property type="project" value="InterPro"/>
</dbReference>
<gene>
    <name evidence="6" type="ORF">SISNIDRAFT_346009</name>
</gene>
<dbReference type="GO" id="GO:0071949">
    <property type="term" value="F:FAD binding"/>
    <property type="evidence" value="ECO:0007669"/>
    <property type="project" value="InterPro"/>
</dbReference>
<comment type="pathway">
    <text evidence="1">Cofactor biosynthesis; D-erythroascorbate biosynthesis; dehydro-D-arabinono-1,4-lactone from D-arabinose: step 2/2.</text>
</comment>
<keyword evidence="3" id="KW-0560">Oxidoreductase</keyword>
<name>A0A164WU76_9AGAM</name>
<dbReference type="STRING" id="1314777.A0A164WU76"/>
<organism evidence="6 7">
    <name type="scientific">Sistotremastrum niveocremeum HHB9708</name>
    <dbReference type="NCBI Taxonomy" id="1314777"/>
    <lineage>
        <taxon>Eukaryota</taxon>
        <taxon>Fungi</taxon>
        <taxon>Dikarya</taxon>
        <taxon>Basidiomycota</taxon>
        <taxon>Agaricomycotina</taxon>
        <taxon>Agaricomycetes</taxon>
        <taxon>Sistotremastrales</taxon>
        <taxon>Sistotremastraceae</taxon>
        <taxon>Sertulicium</taxon>
        <taxon>Sertulicium niveocremeum</taxon>
    </lineage>
</organism>
<dbReference type="PROSITE" id="PS51387">
    <property type="entry name" value="FAD_PCMH"/>
    <property type="match status" value="1"/>
</dbReference>
<feature type="domain" description="FAD-binding PCMH-type" evidence="5">
    <location>
        <begin position="39"/>
        <end position="209"/>
    </location>
</feature>
<keyword evidence="7" id="KW-1185">Reference proteome</keyword>
<dbReference type="Gene3D" id="3.30.70.2520">
    <property type="match status" value="1"/>
</dbReference>